<dbReference type="OMA" id="ENEIMHY"/>
<keyword evidence="2" id="KW-1185">Reference proteome</keyword>
<dbReference type="PANTHER" id="PTHR45913">
    <property type="entry name" value="EPM2A-INTERACTING PROTEIN 1"/>
    <property type="match status" value="1"/>
</dbReference>
<accession>A0A0C2IWV7</accession>
<sequence>MDVVVRCVNKISKSALNRLEFKQFLSDMNEEYGELLLHCEDRLLSKGKGNDKLYTNLCDEVYAFRMKLRLFIRQLTDGILYAFPTVKARLREKAFNVLQHEIKLESLLEAFESRFYEFEKDKDIVALFTNPFLFPESKTYHLHEFLQLEVIEL</sequence>
<comment type="caution">
    <text evidence="1">The sequence shown here is derived from an EMBL/GenBank/DDBJ whole genome shotgun (WGS) entry which is preliminary data.</text>
</comment>
<protein>
    <submittedName>
        <fullName evidence="1">Uncharacterized protein</fullName>
    </submittedName>
</protein>
<proteinExistence type="predicted"/>
<reference evidence="1 2" key="1">
    <citation type="journal article" date="2014" name="Genome Biol. Evol.">
        <title>The genome of the myxosporean Thelohanellus kitauei shows adaptations to nutrient acquisition within its fish host.</title>
        <authorList>
            <person name="Yang Y."/>
            <person name="Xiong J."/>
            <person name="Zhou Z."/>
            <person name="Huo F."/>
            <person name="Miao W."/>
            <person name="Ran C."/>
            <person name="Liu Y."/>
            <person name="Zhang J."/>
            <person name="Feng J."/>
            <person name="Wang M."/>
            <person name="Wang M."/>
            <person name="Wang L."/>
            <person name="Yao B."/>
        </authorList>
    </citation>
    <scope>NUCLEOTIDE SEQUENCE [LARGE SCALE GENOMIC DNA]</scope>
    <source>
        <strain evidence="1">Wuqing</strain>
    </source>
</reference>
<evidence type="ECO:0000313" key="1">
    <source>
        <dbReference type="EMBL" id="KII69829.1"/>
    </source>
</evidence>
<organism evidence="1 2">
    <name type="scientific">Thelohanellus kitauei</name>
    <name type="common">Myxosporean</name>
    <dbReference type="NCBI Taxonomy" id="669202"/>
    <lineage>
        <taxon>Eukaryota</taxon>
        <taxon>Metazoa</taxon>
        <taxon>Cnidaria</taxon>
        <taxon>Myxozoa</taxon>
        <taxon>Myxosporea</taxon>
        <taxon>Bivalvulida</taxon>
        <taxon>Platysporina</taxon>
        <taxon>Myxobolidae</taxon>
        <taxon>Thelohanellus</taxon>
    </lineage>
</organism>
<dbReference type="Proteomes" id="UP000031668">
    <property type="component" value="Unassembled WGS sequence"/>
</dbReference>
<dbReference type="OrthoDB" id="6431883at2759"/>
<dbReference type="EMBL" id="JWZT01002267">
    <property type="protein sequence ID" value="KII69829.1"/>
    <property type="molecule type" value="Genomic_DNA"/>
</dbReference>
<name>A0A0C2IWV7_THEKT</name>
<gene>
    <name evidence="1" type="ORF">RF11_13055</name>
</gene>
<evidence type="ECO:0000313" key="2">
    <source>
        <dbReference type="Proteomes" id="UP000031668"/>
    </source>
</evidence>
<dbReference type="PANTHER" id="PTHR45913:SF5">
    <property type="entry name" value="GENERAL TRANSCRIPTION FACTOR II-I REPEAT DOMAIN-CONTAINING PROTEIN 2A-LIKE PROTEIN"/>
    <property type="match status" value="1"/>
</dbReference>
<dbReference type="AlphaFoldDB" id="A0A0C2IWV7"/>